<organism evidence="1 2">
    <name type="scientific">Bacillus cereus</name>
    <dbReference type="NCBI Taxonomy" id="1396"/>
    <lineage>
        <taxon>Bacteria</taxon>
        <taxon>Bacillati</taxon>
        <taxon>Bacillota</taxon>
        <taxon>Bacilli</taxon>
        <taxon>Bacillales</taxon>
        <taxon>Bacillaceae</taxon>
        <taxon>Bacillus</taxon>
        <taxon>Bacillus cereus group</taxon>
    </lineage>
</organism>
<dbReference type="EMBL" id="NUWN01000035">
    <property type="protein sequence ID" value="PFK43287.1"/>
    <property type="molecule type" value="Genomic_DNA"/>
</dbReference>
<dbReference type="Pfam" id="PF22372">
    <property type="entry name" value="BA_2335-like"/>
    <property type="match status" value="1"/>
</dbReference>
<evidence type="ECO:0000313" key="2">
    <source>
        <dbReference type="Proteomes" id="UP000242656"/>
    </source>
</evidence>
<dbReference type="Proteomes" id="UP000242656">
    <property type="component" value="Unassembled WGS sequence"/>
</dbReference>
<proteinExistence type="predicted"/>
<sequence length="64" mass="7653">MPKRPLTFIIPPHSKVKVSFFSQYDKEIKNISFINQLRKPHRQTLTAYPHYKRYTTEVQSLSNC</sequence>
<dbReference type="RefSeq" id="WP_098490787.1">
    <property type="nucleotide sequence ID" value="NZ_NUWN01000035.1"/>
</dbReference>
<dbReference type="InterPro" id="IPR054380">
    <property type="entry name" value="BA_2335-like"/>
</dbReference>
<evidence type="ECO:0000313" key="1">
    <source>
        <dbReference type="EMBL" id="PFK43287.1"/>
    </source>
</evidence>
<dbReference type="AlphaFoldDB" id="A0A2B0MGN4"/>
<name>A0A2B0MGN4_BACCE</name>
<comment type="caution">
    <text evidence="1">The sequence shown here is derived from an EMBL/GenBank/DDBJ whole genome shotgun (WGS) entry which is preliminary data.</text>
</comment>
<accession>A0A2B0MGN4</accession>
<reference evidence="1 2" key="1">
    <citation type="submission" date="2017-09" db="EMBL/GenBank/DDBJ databases">
        <title>Large-scale bioinformatics analysis of Bacillus genomes uncovers conserved roles of natural products in bacterial physiology.</title>
        <authorList>
            <consortium name="Agbiome Team Llc"/>
            <person name="Bleich R.M."/>
            <person name="Grubbs K.J."/>
            <person name="Santa Maria K.C."/>
            <person name="Allen S.E."/>
            <person name="Farag S."/>
            <person name="Shank E.A."/>
            <person name="Bowers A."/>
        </authorList>
    </citation>
    <scope>NUCLEOTIDE SEQUENCE [LARGE SCALE GENOMIC DNA]</scope>
    <source>
        <strain evidence="1 2">AFS083043</strain>
    </source>
</reference>
<protein>
    <submittedName>
        <fullName evidence="1">Uncharacterized protein</fullName>
    </submittedName>
</protein>
<gene>
    <name evidence="1" type="ORF">COI93_10785</name>
</gene>
<dbReference type="Gene3D" id="2.60.40.3750">
    <property type="match status" value="1"/>
</dbReference>